<dbReference type="PRINTS" id="PR00947">
    <property type="entry name" value="CUTICLE"/>
</dbReference>
<evidence type="ECO:0000256" key="2">
    <source>
        <dbReference type="PROSITE-ProRule" id="PRU00497"/>
    </source>
</evidence>
<sequence>MYSKFVVLAAFVAIAAAQYGQFQGREDQHDDTFAPAHYEFQYGVDDPSTGDRKTQHETRQGDVTQGEYSVVDPDGTTRTVKYAVNRNSGFQAEVTRSGQAQHPTRDQLNQGPVAVARSPVAVHTSVAPVSVHHAPIAVEHAPIAVHPTPLSIHPTPLAVQSTPVAVHHTQIPVHPTPIVHHTPIQNGPIVDAFGHGQQNQRGFF</sequence>
<feature type="chain" id="PRO_5012674322" evidence="4">
    <location>
        <begin position="18"/>
        <end position="204"/>
    </location>
</feature>
<evidence type="ECO:0000256" key="3">
    <source>
        <dbReference type="SAM" id="MobiDB-lite"/>
    </source>
</evidence>
<dbReference type="AlphaFoldDB" id="A0A291S1F1"/>
<keyword evidence="1 2" id="KW-0193">Cuticle</keyword>
<accession>A0A291S1F1</accession>
<dbReference type="InterPro" id="IPR051217">
    <property type="entry name" value="Insect_Cuticle_Struc_Prot"/>
</dbReference>
<feature type="signal peptide" evidence="4">
    <location>
        <begin position="1"/>
        <end position="17"/>
    </location>
</feature>
<dbReference type="InterPro" id="IPR000618">
    <property type="entry name" value="Insect_cuticle"/>
</dbReference>
<dbReference type="Pfam" id="PF00379">
    <property type="entry name" value="Chitin_bind_4"/>
    <property type="match status" value="1"/>
</dbReference>
<feature type="region of interest" description="Disordered" evidence="3">
    <location>
        <begin position="42"/>
        <end position="63"/>
    </location>
</feature>
<feature type="compositionally biased region" description="Basic and acidic residues" evidence="3">
    <location>
        <begin position="49"/>
        <end position="60"/>
    </location>
</feature>
<evidence type="ECO:0000313" key="5">
    <source>
        <dbReference type="EMBL" id="ATL73447.1"/>
    </source>
</evidence>
<evidence type="ECO:0000256" key="1">
    <source>
        <dbReference type="ARBA" id="ARBA00022460"/>
    </source>
</evidence>
<proteinExistence type="evidence at transcript level"/>
<protein>
    <submittedName>
        <fullName evidence="5">Lens protein 3</fullName>
    </submittedName>
</protein>
<organism evidence="5">
    <name type="scientific">Thermonectus marmoratus</name>
    <name type="common">Sunburst diving beetle</name>
    <dbReference type="NCBI Taxonomy" id="183381"/>
    <lineage>
        <taxon>Eukaryota</taxon>
        <taxon>Metazoa</taxon>
        <taxon>Ecdysozoa</taxon>
        <taxon>Arthropoda</taxon>
        <taxon>Hexapoda</taxon>
        <taxon>Insecta</taxon>
        <taxon>Pterygota</taxon>
        <taxon>Neoptera</taxon>
        <taxon>Endopterygota</taxon>
        <taxon>Coleoptera</taxon>
        <taxon>Adephaga</taxon>
        <taxon>Dytiscoidea</taxon>
        <taxon>Dytiscidae</taxon>
        <taxon>Dytiscinae</taxon>
        <taxon>Aciliini</taxon>
        <taxon>Thermonectus</taxon>
    </lineage>
</organism>
<evidence type="ECO:0000256" key="4">
    <source>
        <dbReference type="SAM" id="SignalP"/>
    </source>
</evidence>
<reference evidence="5" key="1">
    <citation type="journal article" date="2017" name="Integr. Comp. Biol.">
        <title>A Complex Lens for a Complex Eye.</title>
        <authorList>
            <person name="Stahl A.L."/>
            <person name="Baucom R.S."/>
            <person name="Cook T.A."/>
            <person name="Buschbeck E.K."/>
        </authorList>
    </citation>
    <scope>NUCLEOTIDE SEQUENCE</scope>
    <source>
        <tissue evidence="5">Larval head bifocal lenses</tissue>
    </source>
</reference>
<dbReference type="EMBL" id="MF155800">
    <property type="protein sequence ID" value="ATL73447.1"/>
    <property type="molecule type" value="mRNA"/>
</dbReference>
<name>A0A291S1F1_THEMR</name>
<dbReference type="PANTHER" id="PTHR12236:SF75">
    <property type="entry name" value="CUTICULAR PROTEIN 62BB, ISOFORM A"/>
    <property type="match status" value="1"/>
</dbReference>
<dbReference type="PANTHER" id="PTHR12236">
    <property type="entry name" value="STRUCTURAL CONTITUENT OF CUTICLE"/>
    <property type="match status" value="1"/>
</dbReference>
<dbReference type="GO" id="GO:0042302">
    <property type="term" value="F:structural constituent of cuticle"/>
    <property type="evidence" value="ECO:0007669"/>
    <property type="project" value="UniProtKB-UniRule"/>
</dbReference>
<dbReference type="PROSITE" id="PS51155">
    <property type="entry name" value="CHIT_BIND_RR_2"/>
    <property type="match status" value="1"/>
</dbReference>
<dbReference type="GO" id="GO:0005615">
    <property type="term" value="C:extracellular space"/>
    <property type="evidence" value="ECO:0007669"/>
    <property type="project" value="TreeGrafter"/>
</dbReference>
<dbReference type="GO" id="GO:0031012">
    <property type="term" value="C:extracellular matrix"/>
    <property type="evidence" value="ECO:0007669"/>
    <property type="project" value="TreeGrafter"/>
</dbReference>
<keyword evidence="4" id="KW-0732">Signal</keyword>